<evidence type="ECO:0000313" key="2">
    <source>
        <dbReference type="Proteomes" id="UP000324222"/>
    </source>
</evidence>
<comment type="caution">
    <text evidence="1">The sequence shown here is derived from an EMBL/GenBank/DDBJ whole genome shotgun (WGS) entry which is preliminary data.</text>
</comment>
<dbReference type="EMBL" id="VSRR010009056">
    <property type="protein sequence ID" value="MPC49722.1"/>
    <property type="molecule type" value="Genomic_DNA"/>
</dbReference>
<sequence length="138" mass="15349">MVLCAGQHLFDTSAAHLAFTTCLMDNTAILQSDNFTAIMDAAVQCAVDVPDKIDDLYNCGVSEEGYQLFRDAGQRQRELAAIVTEVPIVALNEVAVVRRGSQMGQFPELLCREMQEDSSAQEYCRLIQSNQREVNSRE</sequence>
<protein>
    <submittedName>
        <fullName evidence="1">Uncharacterized protein</fullName>
    </submittedName>
</protein>
<organism evidence="1 2">
    <name type="scientific">Portunus trituberculatus</name>
    <name type="common">Swimming crab</name>
    <name type="synonym">Neptunus trituberculatus</name>
    <dbReference type="NCBI Taxonomy" id="210409"/>
    <lineage>
        <taxon>Eukaryota</taxon>
        <taxon>Metazoa</taxon>
        <taxon>Ecdysozoa</taxon>
        <taxon>Arthropoda</taxon>
        <taxon>Crustacea</taxon>
        <taxon>Multicrustacea</taxon>
        <taxon>Malacostraca</taxon>
        <taxon>Eumalacostraca</taxon>
        <taxon>Eucarida</taxon>
        <taxon>Decapoda</taxon>
        <taxon>Pleocyemata</taxon>
        <taxon>Brachyura</taxon>
        <taxon>Eubrachyura</taxon>
        <taxon>Portunoidea</taxon>
        <taxon>Portunidae</taxon>
        <taxon>Portuninae</taxon>
        <taxon>Portunus</taxon>
    </lineage>
</organism>
<name>A0A5B7FT80_PORTR</name>
<dbReference type="Proteomes" id="UP000324222">
    <property type="component" value="Unassembled WGS sequence"/>
</dbReference>
<evidence type="ECO:0000313" key="1">
    <source>
        <dbReference type="EMBL" id="MPC49722.1"/>
    </source>
</evidence>
<gene>
    <name evidence="1" type="ORF">E2C01_043534</name>
</gene>
<dbReference type="AlphaFoldDB" id="A0A5B7FT80"/>
<accession>A0A5B7FT80</accession>
<keyword evidence="2" id="KW-1185">Reference proteome</keyword>
<proteinExistence type="predicted"/>
<dbReference type="OrthoDB" id="958254at2759"/>
<reference evidence="1 2" key="1">
    <citation type="submission" date="2019-05" db="EMBL/GenBank/DDBJ databases">
        <title>Another draft genome of Portunus trituberculatus and its Hox gene families provides insights of decapod evolution.</title>
        <authorList>
            <person name="Jeong J.-H."/>
            <person name="Song I."/>
            <person name="Kim S."/>
            <person name="Choi T."/>
            <person name="Kim D."/>
            <person name="Ryu S."/>
            <person name="Kim W."/>
        </authorList>
    </citation>
    <scope>NUCLEOTIDE SEQUENCE [LARGE SCALE GENOMIC DNA]</scope>
    <source>
        <tissue evidence="1">Muscle</tissue>
    </source>
</reference>